<dbReference type="AlphaFoldDB" id="A0A8D8TDG6"/>
<accession>A0A8D8TDG6</accession>
<sequence length="121" mass="14120">MFSFFSQSFISSSCIKYPTICFPILYLYLYLLSDLFCLAFYLFELQIKTSQCYVGYVLDVEGTLRCQLVVCRVLMLTELVVSFTSRYTHTSLLTFVFELTVHVNYFARIHCSQLMGFPSPF</sequence>
<dbReference type="EMBL" id="HBUF01266127">
    <property type="protein sequence ID" value="CAG6684165.1"/>
    <property type="molecule type" value="Transcribed_RNA"/>
</dbReference>
<proteinExistence type="predicted"/>
<feature type="transmembrane region" description="Helical" evidence="1">
    <location>
        <begin position="20"/>
        <end position="43"/>
    </location>
</feature>
<name>A0A8D8TDG6_9HEMI</name>
<keyword evidence="1" id="KW-1133">Transmembrane helix</keyword>
<protein>
    <submittedName>
        <fullName evidence="2">Uncharacterized protein</fullName>
    </submittedName>
</protein>
<dbReference type="EMBL" id="HBUF01266128">
    <property type="protein sequence ID" value="CAG6684166.1"/>
    <property type="molecule type" value="Transcribed_RNA"/>
</dbReference>
<evidence type="ECO:0000313" key="2">
    <source>
        <dbReference type="EMBL" id="CAG6684165.1"/>
    </source>
</evidence>
<organism evidence="2">
    <name type="scientific">Cacopsylla melanoneura</name>
    <dbReference type="NCBI Taxonomy" id="428564"/>
    <lineage>
        <taxon>Eukaryota</taxon>
        <taxon>Metazoa</taxon>
        <taxon>Ecdysozoa</taxon>
        <taxon>Arthropoda</taxon>
        <taxon>Hexapoda</taxon>
        <taxon>Insecta</taxon>
        <taxon>Pterygota</taxon>
        <taxon>Neoptera</taxon>
        <taxon>Paraneoptera</taxon>
        <taxon>Hemiptera</taxon>
        <taxon>Sternorrhyncha</taxon>
        <taxon>Psylloidea</taxon>
        <taxon>Psyllidae</taxon>
        <taxon>Psyllinae</taxon>
        <taxon>Cacopsylla</taxon>
    </lineage>
</organism>
<keyword evidence="1" id="KW-0472">Membrane</keyword>
<keyword evidence="1" id="KW-0812">Transmembrane</keyword>
<evidence type="ECO:0000256" key="1">
    <source>
        <dbReference type="SAM" id="Phobius"/>
    </source>
</evidence>
<dbReference type="EMBL" id="HBUF01266130">
    <property type="protein sequence ID" value="CAG6684168.1"/>
    <property type="molecule type" value="Transcribed_RNA"/>
</dbReference>
<reference evidence="2" key="1">
    <citation type="submission" date="2021-05" db="EMBL/GenBank/DDBJ databases">
        <authorList>
            <person name="Alioto T."/>
            <person name="Alioto T."/>
            <person name="Gomez Garrido J."/>
        </authorList>
    </citation>
    <scope>NUCLEOTIDE SEQUENCE</scope>
</reference>
<dbReference type="EMBL" id="HBUF01266129">
    <property type="protein sequence ID" value="CAG6684167.1"/>
    <property type="molecule type" value="Transcribed_RNA"/>
</dbReference>